<proteinExistence type="inferred from homology"/>
<dbReference type="Pfam" id="PF13041">
    <property type="entry name" value="PPR_2"/>
    <property type="match status" value="2"/>
</dbReference>
<keyword evidence="5" id="KW-1185">Reference proteome</keyword>
<dbReference type="InterPro" id="IPR002885">
    <property type="entry name" value="PPR_rpt"/>
</dbReference>
<evidence type="ECO:0000313" key="4">
    <source>
        <dbReference type="EMBL" id="ERN05604.1"/>
    </source>
</evidence>
<dbReference type="Gene3D" id="1.25.40.10">
    <property type="entry name" value="Tetratricopeptide repeat domain"/>
    <property type="match status" value="2"/>
</dbReference>
<accession>W1PD26</accession>
<dbReference type="Gramene" id="ERN05604">
    <property type="protein sequence ID" value="ERN05604"/>
    <property type="gene ID" value="AMTR_s00006p00022790"/>
</dbReference>
<comment type="similarity">
    <text evidence="1">Belongs to the PPR family. P subfamily.</text>
</comment>
<keyword evidence="2" id="KW-0677">Repeat</keyword>
<organism evidence="4 5">
    <name type="scientific">Amborella trichopoda</name>
    <dbReference type="NCBI Taxonomy" id="13333"/>
    <lineage>
        <taxon>Eukaryota</taxon>
        <taxon>Viridiplantae</taxon>
        <taxon>Streptophyta</taxon>
        <taxon>Embryophyta</taxon>
        <taxon>Tracheophyta</taxon>
        <taxon>Spermatophyta</taxon>
        <taxon>Magnoliopsida</taxon>
        <taxon>Amborellales</taxon>
        <taxon>Amborellaceae</taxon>
        <taxon>Amborella</taxon>
    </lineage>
</organism>
<dbReference type="eggNOG" id="KOG4197">
    <property type="taxonomic scope" value="Eukaryota"/>
</dbReference>
<feature type="repeat" description="PPR" evidence="3">
    <location>
        <begin position="183"/>
        <end position="217"/>
    </location>
</feature>
<name>W1PD26_AMBTC</name>
<dbReference type="PANTHER" id="PTHR47938:SF7">
    <property type="entry name" value="PENTACOTRIPEPTIDE-REPEAT REGION OF PRORP DOMAIN-CONTAINING PROTEIN"/>
    <property type="match status" value="1"/>
</dbReference>
<gene>
    <name evidence="4" type="ORF">AMTR_s00006p00022790</name>
</gene>
<evidence type="ECO:0000313" key="5">
    <source>
        <dbReference type="Proteomes" id="UP000017836"/>
    </source>
</evidence>
<dbReference type="PANTHER" id="PTHR47938">
    <property type="entry name" value="RESPIRATORY COMPLEX I CHAPERONE (CIA84), PUTATIVE (AFU_ORTHOLOGUE AFUA_2G06020)-RELATED"/>
    <property type="match status" value="1"/>
</dbReference>
<reference evidence="5" key="1">
    <citation type="journal article" date="2013" name="Science">
        <title>The Amborella genome and the evolution of flowering plants.</title>
        <authorList>
            <consortium name="Amborella Genome Project"/>
        </authorList>
    </citation>
    <scope>NUCLEOTIDE SEQUENCE [LARGE SCALE GENOMIC DNA]</scope>
</reference>
<dbReference type="PROSITE" id="PS51375">
    <property type="entry name" value="PPR"/>
    <property type="match status" value="3"/>
</dbReference>
<dbReference type="NCBIfam" id="TIGR00756">
    <property type="entry name" value="PPR"/>
    <property type="match status" value="4"/>
</dbReference>
<evidence type="ECO:0000256" key="3">
    <source>
        <dbReference type="PROSITE-ProRule" id="PRU00708"/>
    </source>
</evidence>
<protein>
    <recommendedName>
        <fullName evidence="6">Pentacotripeptide-repeat region of PRORP domain-containing protein</fullName>
    </recommendedName>
</protein>
<feature type="repeat" description="PPR" evidence="3">
    <location>
        <begin position="102"/>
        <end position="136"/>
    </location>
</feature>
<evidence type="ECO:0008006" key="6">
    <source>
        <dbReference type="Google" id="ProtNLM"/>
    </source>
</evidence>
<sequence length="238" mass="27034">MNYKLSPLRAVHGRLALRFLNYLSKQPNFKHMTQCLSITTHILVKAKMYDEAKELLRNLTKLGLGPKLLFDDLMLAYTKCNSNPSIFDLLIREILACGICPNVGTFNILLNALCIEGKINKAGKFIKKMEEIGYMPTSVTYNTLIDKYIKKERFKAAFKLLENNSSDAYLLLKRMKTRGMKPNEVSYNTLVTGLCKEGKTDLAMKVLDEMLAHDLVPNGITYNTLIDGHCRKGDFQRA</sequence>
<feature type="repeat" description="PPR" evidence="3">
    <location>
        <begin position="218"/>
        <end position="238"/>
    </location>
</feature>
<dbReference type="InterPro" id="IPR011990">
    <property type="entry name" value="TPR-like_helical_dom_sf"/>
</dbReference>
<dbReference type="HOGENOM" id="CLU_1167238_0_0_1"/>
<dbReference type="AlphaFoldDB" id="W1PD26"/>
<dbReference type="Proteomes" id="UP000017836">
    <property type="component" value="Unassembled WGS sequence"/>
</dbReference>
<evidence type="ECO:0000256" key="2">
    <source>
        <dbReference type="ARBA" id="ARBA00022737"/>
    </source>
</evidence>
<dbReference type="OMA" id="HAFEWAS"/>
<dbReference type="EMBL" id="KI393980">
    <property type="protein sequence ID" value="ERN05604.1"/>
    <property type="molecule type" value="Genomic_DNA"/>
</dbReference>
<evidence type="ECO:0000256" key="1">
    <source>
        <dbReference type="ARBA" id="ARBA00007626"/>
    </source>
</evidence>